<gene>
    <name evidence="1" type="ORF">HU137_06755</name>
</gene>
<accession>A0A838ZIH5</accession>
<evidence type="ECO:0000313" key="1">
    <source>
        <dbReference type="EMBL" id="MBA5629471.1"/>
    </source>
</evidence>
<sequence length="427" mass="50595">MKEKFLHFLWRFQLFQNFPLHSIDGKPIQILEKGLWNKIDAGPDFSMSKIRIGDEIWVGNVEIHVKSSDWNLHKHSDDPTYKNVILHVVFEHDKAIEFLQNQKIPTLELKSYVPKEVLRNYDQLLESGQNFIPCEKSIHLIQDTSAKFWLERLMIERLERKTEEIEKEFERSNKNWEELLFKKLAYAFGLKINADAFLSWADSFDFQLIKKNQSHPERIYALFFGQAGFLDFKSEESYIQNLQKEYGFLKTKYDLEPIDRSIFKFFRLRPVSFPTVRMMQLASLFVHYQNLFAFLMGTGDLKRLSAVFRDLSYPKFWQNHFTMEKESPVKSEKKISEELIERMIINVVLPIKYVYFKQRGKDLSDEIIEAFRNLPPEKNTTIQGFSDLGLKAENAFESQAYLELKKHFCNEKKCLNCALGLQLLKHV</sequence>
<evidence type="ECO:0000313" key="2">
    <source>
        <dbReference type="Proteomes" id="UP000552241"/>
    </source>
</evidence>
<dbReference type="AlphaFoldDB" id="A0A838ZIH5"/>
<comment type="caution">
    <text evidence="1">The sequence shown here is derived from an EMBL/GenBank/DDBJ whole genome shotgun (WGS) entry which is preliminary data.</text>
</comment>
<dbReference type="Proteomes" id="UP000552241">
    <property type="component" value="Unassembled WGS sequence"/>
</dbReference>
<organism evidence="1 2">
    <name type="scientific">Moheibacter lacus</name>
    <dbReference type="NCBI Taxonomy" id="2745851"/>
    <lineage>
        <taxon>Bacteria</taxon>
        <taxon>Pseudomonadati</taxon>
        <taxon>Bacteroidota</taxon>
        <taxon>Flavobacteriia</taxon>
        <taxon>Flavobacteriales</taxon>
        <taxon>Weeksellaceae</taxon>
        <taxon>Moheibacter</taxon>
    </lineage>
</organism>
<proteinExistence type="predicted"/>
<name>A0A838ZIH5_9FLAO</name>
<protein>
    <submittedName>
        <fullName evidence="1">DUF2851 family protein</fullName>
    </submittedName>
</protein>
<keyword evidence="2" id="KW-1185">Reference proteome</keyword>
<reference evidence="1 2" key="1">
    <citation type="submission" date="2020-07" db="EMBL/GenBank/DDBJ databases">
        <title>Moheibacter lacus sp. nov., a member of the family Flavobacteriaceae isolated from freshwater lake sediment.</title>
        <authorList>
            <person name="Liu Y."/>
        </authorList>
    </citation>
    <scope>NUCLEOTIDE SEQUENCE [LARGE SCALE GENOMIC DNA]</scope>
    <source>
        <strain evidence="1 2">BDHS18</strain>
    </source>
</reference>
<dbReference type="Pfam" id="PF11013">
    <property type="entry name" value="DUF2851"/>
    <property type="match status" value="1"/>
</dbReference>
<dbReference type="EMBL" id="JACDZE010000001">
    <property type="protein sequence ID" value="MBA5629471.1"/>
    <property type="molecule type" value="Genomic_DNA"/>
</dbReference>
<dbReference type="InterPro" id="IPR021272">
    <property type="entry name" value="DUF2851"/>
</dbReference>
<dbReference type="RefSeq" id="WP_182043024.1">
    <property type="nucleotide sequence ID" value="NZ_JACDZE010000001.1"/>
</dbReference>